<dbReference type="STRING" id="6198.A0A075A3L8"/>
<dbReference type="GeneID" id="20327404"/>
<organism evidence="3 4">
    <name type="scientific">Opisthorchis viverrini</name>
    <name type="common">Southeast Asian liver fluke</name>
    <dbReference type="NCBI Taxonomy" id="6198"/>
    <lineage>
        <taxon>Eukaryota</taxon>
        <taxon>Metazoa</taxon>
        <taxon>Spiralia</taxon>
        <taxon>Lophotrochozoa</taxon>
        <taxon>Platyhelminthes</taxon>
        <taxon>Trematoda</taxon>
        <taxon>Digenea</taxon>
        <taxon>Opisthorchiida</taxon>
        <taxon>Opisthorchiata</taxon>
        <taxon>Opisthorchiidae</taxon>
        <taxon>Opisthorchis</taxon>
    </lineage>
</organism>
<evidence type="ECO:0000256" key="2">
    <source>
        <dbReference type="SAM" id="Phobius"/>
    </source>
</evidence>
<keyword evidence="4" id="KW-1185">Reference proteome</keyword>
<name>A0A075A3L8_OPIVI</name>
<dbReference type="AlphaFoldDB" id="A0A075A3L8"/>
<evidence type="ECO:0000313" key="3">
    <source>
        <dbReference type="EMBL" id="KER30140.1"/>
    </source>
</evidence>
<accession>A0A075A3L8</accession>
<keyword evidence="2" id="KW-1133">Transmembrane helix</keyword>
<dbReference type="CTD" id="20327404"/>
<keyword evidence="2" id="KW-0812">Transmembrane</keyword>
<feature type="region of interest" description="Disordered" evidence="1">
    <location>
        <begin position="78"/>
        <end position="144"/>
    </location>
</feature>
<feature type="transmembrane region" description="Helical" evidence="2">
    <location>
        <begin position="53"/>
        <end position="72"/>
    </location>
</feature>
<dbReference type="OrthoDB" id="1875751at2759"/>
<feature type="compositionally biased region" description="Polar residues" evidence="1">
    <location>
        <begin position="117"/>
        <end position="133"/>
    </location>
</feature>
<dbReference type="Proteomes" id="UP000054324">
    <property type="component" value="Unassembled WGS sequence"/>
</dbReference>
<keyword evidence="2" id="KW-0472">Membrane</keyword>
<protein>
    <submittedName>
        <fullName evidence="3">Uncharacterized protein</fullName>
    </submittedName>
</protein>
<gene>
    <name evidence="3" type="ORF">T265_13237</name>
</gene>
<evidence type="ECO:0000256" key="1">
    <source>
        <dbReference type="SAM" id="MobiDB-lite"/>
    </source>
</evidence>
<reference evidence="3 4" key="1">
    <citation type="submission" date="2013-11" db="EMBL/GenBank/DDBJ databases">
        <title>Opisthorchis viverrini - life in the bile duct.</title>
        <authorList>
            <person name="Young N.D."/>
            <person name="Nagarajan N."/>
            <person name="Lin S.J."/>
            <person name="Korhonen P.K."/>
            <person name="Jex A.R."/>
            <person name="Hall R.S."/>
            <person name="Safavi-Hemami H."/>
            <person name="Kaewkong W."/>
            <person name="Bertrand D."/>
            <person name="Gao S."/>
            <person name="Seet Q."/>
            <person name="Wongkham S."/>
            <person name="Teh B.T."/>
            <person name="Wongkham C."/>
            <person name="Intapan P.M."/>
            <person name="Maleewong W."/>
            <person name="Yang X."/>
            <person name="Hu M."/>
            <person name="Wang Z."/>
            <person name="Hofmann A."/>
            <person name="Sternberg P.W."/>
            <person name="Tan P."/>
            <person name="Wang J."/>
            <person name="Gasser R.B."/>
        </authorList>
    </citation>
    <scope>NUCLEOTIDE SEQUENCE [LARGE SCALE GENOMIC DNA]</scope>
</reference>
<sequence>MVSSTMPTLAIRLVTLLIHTLGMIPLCMGTMDTTTRTLQLLLPVTMVHVTIRYRFLDTLLYVATTFFFPGAYPPNLSSNQFRGTKSNPGQQRGSNVGAGGNNRLMPPAGNPGGPMSNHHTQQTPSHSNLNYNLMNHPVLDHHPSSLSSGGAFDFGAPHIPQATPAGMVASAATGYPHP</sequence>
<dbReference type="RefSeq" id="XP_009166151.1">
    <property type="nucleotide sequence ID" value="XM_009167887.1"/>
</dbReference>
<evidence type="ECO:0000313" key="4">
    <source>
        <dbReference type="Proteomes" id="UP000054324"/>
    </source>
</evidence>
<feature type="compositionally biased region" description="Polar residues" evidence="1">
    <location>
        <begin position="78"/>
        <end position="94"/>
    </location>
</feature>
<dbReference type="EMBL" id="KL596666">
    <property type="protein sequence ID" value="KER30140.1"/>
    <property type="molecule type" value="Genomic_DNA"/>
</dbReference>
<dbReference type="KEGG" id="ovi:T265_13237"/>
<proteinExistence type="predicted"/>